<keyword evidence="1" id="KW-0175">Coiled coil</keyword>
<name>A0ABU5CPN8_9BACI</name>
<organism evidence="3 4">
    <name type="scientific">Paracerasibacillus soli</name>
    <dbReference type="NCBI Taxonomy" id="480284"/>
    <lineage>
        <taxon>Bacteria</taxon>
        <taxon>Bacillati</taxon>
        <taxon>Bacillota</taxon>
        <taxon>Bacilli</taxon>
        <taxon>Bacillales</taxon>
        <taxon>Bacillaceae</taxon>
        <taxon>Paracerasibacillus</taxon>
    </lineage>
</organism>
<keyword evidence="2" id="KW-0812">Transmembrane</keyword>
<evidence type="ECO:0000313" key="3">
    <source>
        <dbReference type="EMBL" id="MDY0408185.1"/>
    </source>
</evidence>
<comment type="caution">
    <text evidence="3">The sequence shown here is derived from an EMBL/GenBank/DDBJ whole genome shotgun (WGS) entry which is preliminary data.</text>
</comment>
<sequence length="143" mass="16451">MTGFLLTISFILHAISLFAIYVLVKRGSIVEKTPSKEEIIQLFDQYLAEIKEENQKLQQNIQYKENVRKHPSFTQSKTSVRPTEEITFQDELPIEENVDEIETSLQAKVLQLYNQGKTIEEIASKLGCGKTEADLIVKFNKKM</sequence>
<evidence type="ECO:0000256" key="2">
    <source>
        <dbReference type="SAM" id="Phobius"/>
    </source>
</evidence>
<proteinExistence type="predicted"/>
<evidence type="ECO:0000256" key="1">
    <source>
        <dbReference type="SAM" id="Coils"/>
    </source>
</evidence>
<keyword evidence="4" id="KW-1185">Reference proteome</keyword>
<feature type="coiled-coil region" evidence="1">
    <location>
        <begin position="36"/>
        <end position="67"/>
    </location>
</feature>
<keyword evidence="2" id="KW-0472">Membrane</keyword>
<accession>A0ABU5CPN8</accession>
<protein>
    <recommendedName>
        <fullName evidence="5">Coupling factor for flagellin transcription and translation</fullName>
    </recommendedName>
</protein>
<dbReference type="RefSeq" id="WP_320378938.1">
    <property type="nucleotide sequence ID" value="NZ_JAWDIQ010000001.1"/>
</dbReference>
<evidence type="ECO:0008006" key="5">
    <source>
        <dbReference type="Google" id="ProtNLM"/>
    </source>
</evidence>
<dbReference type="Proteomes" id="UP001275315">
    <property type="component" value="Unassembled WGS sequence"/>
</dbReference>
<keyword evidence="2" id="KW-1133">Transmembrane helix</keyword>
<dbReference type="Gene3D" id="1.10.10.60">
    <property type="entry name" value="Homeodomain-like"/>
    <property type="match status" value="1"/>
</dbReference>
<dbReference type="InterPro" id="IPR046118">
    <property type="entry name" value="DUF6115"/>
</dbReference>
<gene>
    <name evidence="3" type="ORF">RWD45_05815</name>
</gene>
<evidence type="ECO:0000313" key="4">
    <source>
        <dbReference type="Proteomes" id="UP001275315"/>
    </source>
</evidence>
<dbReference type="EMBL" id="JAWDIQ010000001">
    <property type="protein sequence ID" value="MDY0408185.1"/>
    <property type="molecule type" value="Genomic_DNA"/>
</dbReference>
<dbReference type="Pfam" id="PF19610">
    <property type="entry name" value="DUF6115"/>
    <property type="match status" value="1"/>
</dbReference>
<reference evidence="3 4" key="1">
    <citation type="submission" date="2023-10" db="EMBL/GenBank/DDBJ databases">
        <title>Virgibacillus soli CC-YMP-6 genome.</title>
        <authorList>
            <person name="Miliotis G."/>
            <person name="Sengupta P."/>
            <person name="Hameed A."/>
            <person name="Chuvochina M."/>
            <person name="Mcdonagh F."/>
            <person name="Simpson A.C."/>
            <person name="Singh N.K."/>
            <person name="Rekha P.D."/>
            <person name="Raman K."/>
            <person name="Hugenholtz P."/>
            <person name="Venkateswaran K."/>
        </authorList>
    </citation>
    <scope>NUCLEOTIDE SEQUENCE [LARGE SCALE GENOMIC DNA]</scope>
    <source>
        <strain evidence="3 4">CC-YMP-6</strain>
    </source>
</reference>
<feature type="transmembrane region" description="Helical" evidence="2">
    <location>
        <begin position="6"/>
        <end position="24"/>
    </location>
</feature>